<reference evidence="1" key="1">
    <citation type="submission" date="2021-06" db="EMBL/GenBank/DDBJ databases">
        <authorList>
            <person name="Kallberg Y."/>
            <person name="Tangrot J."/>
            <person name="Rosling A."/>
        </authorList>
    </citation>
    <scope>NUCLEOTIDE SEQUENCE</scope>
    <source>
        <strain evidence="1">FL966</strain>
    </source>
</reference>
<gene>
    <name evidence="1" type="ORF">CPELLU_LOCUS11141</name>
</gene>
<protein>
    <submittedName>
        <fullName evidence="1">489_t:CDS:1</fullName>
    </submittedName>
</protein>
<accession>A0A9N9HJS7</accession>
<dbReference type="Proteomes" id="UP000789759">
    <property type="component" value="Unassembled WGS sequence"/>
</dbReference>
<dbReference type="AlphaFoldDB" id="A0A9N9HJS7"/>
<proteinExistence type="predicted"/>
<evidence type="ECO:0000313" key="2">
    <source>
        <dbReference type="Proteomes" id="UP000789759"/>
    </source>
</evidence>
<organism evidence="1 2">
    <name type="scientific">Cetraspora pellucida</name>
    <dbReference type="NCBI Taxonomy" id="1433469"/>
    <lineage>
        <taxon>Eukaryota</taxon>
        <taxon>Fungi</taxon>
        <taxon>Fungi incertae sedis</taxon>
        <taxon>Mucoromycota</taxon>
        <taxon>Glomeromycotina</taxon>
        <taxon>Glomeromycetes</taxon>
        <taxon>Diversisporales</taxon>
        <taxon>Gigasporaceae</taxon>
        <taxon>Cetraspora</taxon>
    </lineage>
</organism>
<dbReference type="OrthoDB" id="2476327at2759"/>
<sequence>MTAPWLLIDIGAANSSRFEFPGLAGEVAPGIVEGGLGVGFGANKVPHRRVITCNPEISSIPKRDDIEALTKEDNFESLLDDGDENNNFFDYYKEEKDLDEIENYYTDKAKVDEIILESYKNIDNPAIYLTNIEEIPTPDDHPHPESTLKNEIEQLIQTDTLNQEQKKEAILILKKYSRLFTTRLDQLEYTADIQHKINTKEA</sequence>
<comment type="caution">
    <text evidence="1">The sequence shown here is derived from an EMBL/GenBank/DDBJ whole genome shotgun (WGS) entry which is preliminary data.</text>
</comment>
<name>A0A9N9HJS7_9GLOM</name>
<keyword evidence="2" id="KW-1185">Reference proteome</keyword>
<evidence type="ECO:0000313" key="1">
    <source>
        <dbReference type="EMBL" id="CAG8688177.1"/>
    </source>
</evidence>
<dbReference type="EMBL" id="CAJVQA010009649">
    <property type="protein sequence ID" value="CAG8688177.1"/>
    <property type="molecule type" value="Genomic_DNA"/>
</dbReference>
<feature type="non-terminal residue" evidence="1">
    <location>
        <position position="202"/>
    </location>
</feature>